<dbReference type="SUPFAM" id="SSF56112">
    <property type="entry name" value="Protein kinase-like (PK-like)"/>
    <property type="match status" value="1"/>
</dbReference>
<dbReference type="InterPro" id="IPR051678">
    <property type="entry name" value="AGP_Transferase"/>
</dbReference>
<reference evidence="2 3" key="1">
    <citation type="submission" date="2021-12" db="EMBL/GenBank/DDBJ databases">
        <title>Genome sequence of Kibdelosporangium philippinense ATCC 49844.</title>
        <authorList>
            <person name="Fedorov E.A."/>
            <person name="Omeragic M."/>
            <person name="Shalygina K.F."/>
            <person name="Maclea K.S."/>
        </authorList>
    </citation>
    <scope>NUCLEOTIDE SEQUENCE [LARGE SCALE GENOMIC DNA]</scope>
    <source>
        <strain evidence="2 3">ATCC 49844</strain>
    </source>
</reference>
<dbReference type="InterPro" id="IPR011009">
    <property type="entry name" value="Kinase-like_dom_sf"/>
</dbReference>
<comment type="caution">
    <text evidence="2">The sequence shown here is derived from an EMBL/GenBank/DDBJ whole genome shotgun (WGS) entry which is preliminary data.</text>
</comment>
<evidence type="ECO:0000259" key="1">
    <source>
        <dbReference type="Pfam" id="PF01636"/>
    </source>
</evidence>
<dbReference type="Gene3D" id="3.90.1200.10">
    <property type="match status" value="1"/>
</dbReference>
<dbReference type="RefSeq" id="WP_233729976.1">
    <property type="nucleotide sequence ID" value="NZ_JAJVCN010000003.1"/>
</dbReference>
<gene>
    <name evidence="2" type="ORF">LWC34_37570</name>
</gene>
<organism evidence="2 3">
    <name type="scientific">Kibdelosporangium philippinense</name>
    <dbReference type="NCBI Taxonomy" id="211113"/>
    <lineage>
        <taxon>Bacteria</taxon>
        <taxon>Bacillati</taxon>
        <taxon>Actinomycetota</taxon>
        <taxon>Actinomycetes</taxon>
        <taxon>Pseudonocardiales</taxon>
        <taxon>Pseudonocardiaceae</taxon>
        <taxon>Kibdelosporangium</taxon>
    </lineage>
</organism>
<keyword evidence="3" id="KW-1185">Reference proteome</keyword>
<evidence type="ECO:0000313" key="3">
    <source>
        <dbReference type="Proteomes" id="UP001521150"/>
    </source>
</evidence>
<dbReference type="PANTHER" id="PTHR21310">
    <property type="entry name" value="AMINOGLYCOSIDE PHOSPHOTRANSFERASE-RELATED-RELATED"/>
    <property type="match status" value="1"/>
</dbReference>
<dbReference type="EMBL" id="JAJVCN010000003">
    <property type="protein sequence ID" value="MCE7008480.1"/>
    <property type="molecule type" value="Genomic_DNA"/>
</dbReference>
<sequence>MTKRVLSSEELNSVLKTCGIDPAEVQVREQLSEGMYNTAYRIRTAEAGYILKLAPDPASPSLTYERGLMNTEALFYREAADLPVPQVVYAEPEYLLMTEMPGTPWHPQKLDPSLTEKLRTELGTIVARLHRITGPGFGYPQMGLADSWRSAFRTMVTAVLDDAARYFVELPVSTQKLSDALDSPAFNEVTTPVLVHFDLWKGNILIDNVRITALIDGERAFWGDPLAEMVSLALYGDIRTDKAFLAGYGPLEFTDAASFRLAFYQVYLYMIMLVEMVPRESYDRAFHKLVTKNLLEAAAKL</sequence>
<dbReference type="Proteomes" id="UP001521150">
    <property type="component" value="Unassembled WGS sequence"/>
</dbReference>
<protein>
    <submittedName>
        <fullName evidence="2">Aminoglycoside phosphotransferase family protein</fullName>
    </submittedName>
</protein>
<feature type="domain" description="Aminoglycoside phosphotransferase" evidence="1">
    <location>
        <begin position="29"/>
        <end position="249"/>
    </location>
</feature>
<name>A0ABS8ZL73_9PSEU</name>
<dbReference type="Pfam" id="PF01636">
    <property type="entry name" value="APH"/>
    <property type="match status" value="1"/>
</dbReference>
<evidence type="ECO:0000313" key="2">
    <source>
        <dbReference type="EMBL" id="MCE7008480.1"/>
    </source>
</evidence>
<proteinExistence type="predicted"/>
<accession>A0ABS8ZL73</accession>
<dbReference type="InterPro" id="IPR002575">
    <property type="entry name" value="Aminoglycoside_PTrfase"/>
</dbReference>
<dbReference type="PANTHER" id="PTHR21310:SF15">
    <property type="entry name" value="AMINOGLYCOSIDE PHOSPHOTRANSFERASE DOMAIN-CONTAINING PROTEIN"/>
    <property type="match status" value="1"/>
</dbReference>